<name>A0A0C3ENF8_9AGAM</name>
<feature type="compositionally biased region" description="Polar residues" evidence="7">
    <location>
        <begin position="620"/>
        <end position="648"/>
    </location>
</feature>
<feature type="compositionally biased region" description="Polar residues" evidence="7">
    <location>
        <begin position="663"/>
        <end position="681"/>
    </location>
</feature>
<evidence type="ECO:0000256" key="5">
    <source>
        <dbReference type="ARBA" id="ARBA00022777"/>
    </source>
</evidence>
<keyword evidence="4" id="KW-0547">Nucleotide-binding</keyword>
<dbReference type="GO" id="GO:0005737">
    <property type="term" value="C:cytoplasm"/>
    <property type="evidence" value="ECO:0007669"/>
    <property type="project" value="TreeGrafter"/>
</dbReference>
<reference evidence="10" key="2">
    <citation type="submission" date="2015-01" db="EMBL/GenBank/DDBJ databases">
        <title>Evolutionary Origins and Diversification of the Mycorrhizal Mutualists.</title>
        <authorList>
            <consortium name="DOE Joint Genome Institute"/>
            <consortium name="Mycorrhizal Genomics Consortium"/>
            <person name="Kohler A."/>
            <person name="Kuo A."/>
            <person name="Nagy L.G."/>
            <person name="Floudas D."/>
            <person name="Copeland A."/>
            <person name="Barry K.W."/>
            <person name="Cichocki N."/>
            <person name="Veneault-Fourrey C."/>
            <person name="LaButti K."/>
            <person name="Lindquist E.A."/>
            <person name="Lipzen A."/>
            <person name="Lundell T."/>
            <person name="Morin E."/>
            <person name="Murat C."/>
            <person name="Riley R."/>
            <person name="Ohm R."/>
            <person name="Sun H."/>
            <person name="Tunlid A."/>
            <person name="Henrissat B."/>
            <person name="Grigoriev I.V."/>
            <person name="Hibbett D.S."/>
            <person name="Martin F."/>
        </authorList>
    </citation>
    <scope>NUCLEOTIDE SEQUENCE [LARGE SCALE GENOMIC DNA]</scope>
    <source>
        <strain evidence="10">Foug A</strain>
    </source>
</reference>
<dbReference type="InterPro" id="IPR011009">
    <property type="entry name" value="Kinase-like_dom_sf"/>
</dbReference>
<dbReference type="HOGENOM" id="CLU_010087_0_0_1"/>
<dbReference type="PANTHER" id="PTHR24346:SF82">
    <property type="entry name" value="KP78A-RELATED"/>
    <property type="match status" value="1"/>
</dbReference>
<protein>
    <recommendedName>
        <fullName evidence="8">Protein kinase domain-containing protein</fullName>
    </recommendedName>
</protein>
<evidence type="ECO:0000256" key="4">
    <source>
        <dbReference type="ARBA" id="ARBA00022741"/>
    </source>
</evidence>
<evidence type="ECO:0000256" key="6">
    <source>
        <dbReference type="ARBA" id="ARBA00022840"/>
    </source>
</evidence>
<feature type="region of interest" description="Disordered" evidence="7">
    <location>
        <begin position="552"/>
        <end position="577"/>
    </location>
</feature>
<evidence type="ECO:0000256" key="2">
    <source>
        <dbReference type="ARBA" id="ARBA00022527"/>
    </source>
</evidence>
<feature type="region of interest" description="Disordered" evidence="7">
    <location>
        <begin position="491"/>
        <end position="530"/>
    </location>
</feature>
<keyword evidence="3" id="KW-0808">Transferase</keyword>
<dbReference type="GO" id="GO:0035556">
    <property type="term" value="P:intracellular signal transduction"/>
    <property type="evidence" value="ECO:0007669"/>
    <property type="project" value="TreeGrafter"/>
</dbReference>
<dbReference type="OrthoDB" id="541276at2759"/>
<evidence type="ECO:0000256" key="7">
    <source>
        <dbReference type="SAM" id="MobiDB-lite"/>
    </source>
</evidence>
<feature type="compositionally biased region" description="Low complexity" evidence="7">
    <location>
        <begin position="766"/>
        <end position="780"/>
    </location>
</feature>
<keyword evidence="10" id="KW-1185">Reference proteome</keyword>
<keyword evidence="2" id="KW-0723">Serine/threonine-protein kinase</keyword>
<dbReference type="GO" id="GO:0005524">
    <property type="term" value="F:ATP binding"/>
    <property type="evidence" value="ECO:0007669"/>
    <property type="project" value="UniProtKB-KW"/>
</dbReference>
<dbReference type="Gene3D" id="1.10.510.10">
    <property type="entry name" value="Transferase(Phosphotransferase) domain 1"/>
    <property type="match status" value="1"/>
</dbReference>
<dbReference type="InterPro" id="IPR008271">
    <property type="entry name" value="Ser/Thr_kinase_AS"/>
</dbReference>
<dbReference type="SMART" id="SM00220">
    <property type="entry name" value="S_TKc"/>
    <property type="match status" value="1"/>
</dbReference>
<dbReference type="SUPFAM" id="SSF56112">
    <property type="entry name" value="Protein kinase-like (PK-like)"/>
    <property type="match status" value="1"/>
</dbReference>
<dbReference type="GO" id="GO:0004674">
    <property type="term" value="F:protein serine/threonine kinase activity"/>
    <property type="evidence" value="ECO:0007669"/>
    <property type="project" value="UniProtKB-KW"/>
</dbReference>
<evidence type="ECO:0000256" key="1">
    <source>
        <dbReference type="ARBA" id="ARBA00010791"/>
    </source>
</evidence>
<evidence type="ECO:0000313" key="10">
    <source>
        <dbReference type="Proteomes" id="UP000053989"/>
    </source>
</evidence>
<dbReference type="InterPro" id="IPR000719">
    <property type="entry name" value="Prot_kinase_dom"/>
</dbReference>
<dbReference type="Gene3D" id="3.30.200.20">
    <property type="entry name" value="Phosphorylase Kinase, domain 1"/>
    <property type="match status" value="1"/>
</dbReference>
<keyword evidence="5" id="KW-0418">Kinase</keyword>
<accession>A0A0C3ENF8</accession>
<sequence>MSIPSPLPSTRYALPASRPATARHSSFGSSLIEDVLAPGDIIGPGILLQGHLIRPASTALLRDNTPGIAPEFEVIRKLGTGSYAVVYHVREVLSRSIPSEDGHCGTLDLGDTPTSSYVSYGREFALKCLSKANLDEDALAAQLSEVTIHQSLPPHPNIVTLHRTLETPAFLLLLLEYVPGEDLFYFLEQARDHVEHTPLADDSAPARTPPTPSLLASLDQLLSPTRLRLIARMFTQMCDAVATCHERTVFHRDIKPENFIVTDAFVNGERRVVVKLSDFGLSTTDEDCADMDCGSAPYMSFECRNNLAPTYKPAAADVWSLGIVLINMLYHCNPWTDTAEGVCPSFSRFRQEGAYFFMHRFTGMTPAVADFLTSRVFCLPSFSMSPSPPVTAREFADWVKDLPAHFSVLPASPLGIATPKPLGHKRVPSTSSAPFGHPISSCPPSRRPSSRAGLRTPVLHTKSLAVSRAPSVSASVVGRVLGALETVIDETEPSKEGNHELLEDGRSRSNKKRGRRGARKSKAPTTVDGDRDETLHVLAIASQSLAREISHASRSSSLATPAIVESTSTASPSPPPVVKKASIWKLPFSKGGCNTTTPIDELAPGTANNVSSLIMGLDATPTSSHYHHQSTAPSHPSPYTRTPLTPQRSPADEATTWARGRRPQSQTRPYNSHTWGPSLTNHGGYGGQPVPGSPPNARGGSPQSVRSGLNSYGANGVLASSASSITSSSGKSNWRSSVSSTASASTSGFTRYSNSSTRSVNTMATSVSSGSWRSPGSSGSCTKQNGASTKGPAEGPPGIKSKYSLLQLTRQQANAILSVVVMCGVPKELVQLPRQLYPNPEGDIYGQQRKRTRKPKDLKLDTISERPPGSTIASPHQKLHATGLGVVHQRQDAATSTTDLDGIGRGSDGVELGASTANANDGATPRKVQKGQIHALAKMLSAFKR</sequence>
<feature type="compositionally biased region" description="Low complexity" evidence="7">
    <location>
        <begin position="720"/>
        <end position="747"/>
    </location>
</feature>
<feature type="compositionally biased region" description="Polar residues" evidence="7">
    <location>
        <begin position="701"/>
        <end position="713"/>
    </location>
</feature>
<proteinExistence type="inferred from homology"/>
<dbReference type="STRING" id="1036808.A0A0C3ENF8"/>
<dbReference type="AlphaFoldDB" id="A0A0C3ENF8"/>
<keyword evidence="6" id="KW-0067">ATP-binding</keyword>
<dbReference type="PANTHER" id="PTHR24346">
    <property type="entry name" value="MAP/MICROTUBULE AFFINITY-REGULATING KINASE"/>
    <property type="match status" value="1"/>
</dbReference>
<dbReference type="InParanoid" id="A0A0C3ENF8"/>
<organism evidence="9 10">
    <name type="scientific">Scleroderma citrinum Foug A</name>
    <dbReference type="NCBI Taxonomy" id="1036808"/>
    <lineage>
        <taxon>Eukaryota</taxon>
        <taxon>Fungi</taxon>
        <taxon>Dikarya</taxon>
        <taxon>Basidiomycota</taxon>
        <taxon>Agaricomycotina</taxon>
        <taxon>Agaricomycetes</taxon>
        <taxon>Agaricomycetidae</taxon>
        <taxon>Boletales</taxon>
        <taxon>Sclerodermatineae</taxon>
        <taxon>Sclerodermataceae</taxon>
        <taxon>Scleroderma</taxon>
    </lineage>
</organism>
<dbReference type="PROSITE" id="PS00108">
    <property type="entry name" value="PROTEIN_KINASE_ST"/>
    <property type="match status" value="1"/>
</dbReference>
<dbReference type="Pfam" id="PF00069">
    <property type="entry name" value="Pkinase"/>
    <property type="match status" value="1"/>
</dbReference>
<dbReference type="Proteomes" id="UP000053989">
    <property type="component" value="Unassembled WGS sequence"/>
</dbReference>
<evidence type="ECO:0000256" key="3">
    <source>
        <dbReference type="ARBA" id="ARBA00022679"/>
    </source>
</evidence>
<feature type="region of interest" description="Disordered" evidence="7">
    <location>
        <begin position="619"/>
        <end position="798"/>
    </location>
</feature>
<dbReference type="EMBL" id="KN822006">
    <property type="protein sequence ID" value="KIM69714.1"/>
    <property type="molecule type" value="Genomic_DNA"/>
</dbReference>
<comment type="similarity">
    <text evidence="1">Belongs to the protein kinase superfamily. CAMK Ser/Thr protein kinase family. NIM1 subfamily.</text>
</comment>
<gene>
    <name evidence="9" type="ORF">SCLCIDRAFT_103442</name>
</gene>
<dbReference type="PROSITE" id="PS50011">
    <property type="entry name" value="PROTEIN_KINASE_DOM"/>
    <property type="match status" value="1"/>
</dbReference>
<feature type="compositionally biased region" description="Basic and acidic residues" evidence="7">
    <location>
        <begin position="492"/>
        <end position="507"/>
    </location>
</feature>
<feature type="domain" description="Protein kinase" evidence="8">
    <location>
        <begin position="72"/>
        <end position="459"/>
    </location>
</feature>
<feature type="compositionally biased region" description="Polar residues" evidence="7">
    <location>
        <begin position="748"/>
        <end position="765"/>
    </location>
</feature>
<feature type="compositionally biased region" description="Basic residues" evidence="7">
    <location>
        <begin position="508"/>
        <end position="522"/>
    </location>
</feature>
<reference evidence="9 10" key="1">
    <citation type="submission" date="2014-04" db="EMBL/GenBank/DDBJ databases">
        <authorList>
            <consortium name="DOE Joint Genome Institute"/>
            <person name="Kuo A."/>
            <person name="Kohler A."/>
            <person name="Nagy L.G."/>
            <person name="Floudas D."/>
            <person name="Copeland A."/>
            <person name="Barry K.W."/>
            <person name="Cichocki N."/>
            <person name="Veneault-Fourrey C."/>
            <person name="LaButti K."/>
            <person name="Lindquist E.A."/>
            <person name="Lipzen A."/>
            <person name="Lundell T."/>
            <person name="Morin E."/>
            <person name="Murat C."/>
            <person name="Sun H."/>
            <person name="Tunlid A."/>
            <person name="Henrissat B."/>
            <person name="Grigoriev I.V."/>
            <person name="Hibbett D.S."/>
            <person name="Martin F."/>
            <person name="Nordberg H.P."/>
            <person name="Cantor M.N."/>
            <person name="Hua S.X."/>
        </authorList>
    </citation>
    <scope>NUCLEOTIDE SEQUENCE [LARGE SCALE GENOMIC DNA]</scope>
    <source>
        <strain evidence="9 10">Foug A</strain>
    </source>
</reference>
<evidence type="ECO:0000313" key="9">
    <source>
        <dbReference type="EMBL" id="KIM69714.1"/>
    </source>
</evidence>
<evidence type="ECO:0000259" key="8">
    <source>
        <dbReference type="PROSITE" id="PS50011"/>
    </source>
</evidence>
<feature type="region of interest" description="Disordered" evidence="7">
    <location>
        <begin position="419"/>
        <end position="453"/>
    </location>
</feature>